<evidence type="ECO:0000256" key="8">
    <source>
        <dbReference type="ARBA" id="ARBA00033408"/>
    </source>
</evidence>
<dbReference type="Gene3D" id="3.40.50.300">
    <property type="entry name" value="P-loop containing nucleotide triphosphate hydrolases"/>
    <property type="match status" value="2"/>
</dbReference>
<reference evidence="11 12" key="1">
    <citation type="submission" date="2023-03" db="EMBL/GenBank/DDBJ databases">
        <title>Thalassotalea loyana LMG 22536T draft genome sequence.</title>
        <authorList>
            <person name="Sawabe T."/>
        </authorList>
    </citation>
    <scope>NUCLEOTIDE SEQUENCE [LARGE SCALE GENOMIC DNA]</scope>
    <source>
        <strain evidence="11 12">LMG 22536</strain>
    </source>
</reference>
<name>A0ABQ6H9I4_9GAMM</name>
<evidence type="ECO:0000256" key="5">
    <source>
        <dbReference type="ARBA" id="ARBA00022763"/>
    </source>
</evidence>
<dbReference type="CDD" id="cd03241">
    <property type="entry name" value="ABC_RecN"/>
    <property type="match status" value="2"/>
</dbReference>
<keyword evidence="6" id="KW-0067">ATP-binding</keyword>
<dbReference type="PANTHER" id="PTHR11059:SF0">
    <property type="entry name" value="DNA REPAIR PROTEIN RECN"/>
    <property type="match status" value="1"/>
</dbReference>
<dbReference type="PANTHER" id="PTHR11059">
    <property type="entry name" value="DNA REPAIR PROTEIN RECN"/>
    <property type="match status" value="1"/>
</dbReference>
<gene>
    <name evidence="11" type="primary">recN</name>
    <name evidence="11" type="ORF">tloyanaT_10440</name>
</gene>
<feature type="domain" description="RecF/RecN/SMC N-terminal" evidence="10">
    <location>
        <begin position="1"/>
        <end position="512"/>
    </location>
</feature>
<evidence type="ECO:0000256" key="4">
    <source>
        <dbReference type="ARBA" id="ARBA00022741"/>
    </source>
</evidence>
<dbReference type="Pfam" id="PF02463">
    <property type="entry name" value="SMC_N"/>
    <property type="match status" value="1"/>
</dbReference>
<dbReference type="Proteomes" id="UP001157134">
    <property type="component" value="Unassembled WGS sequence"/>
</dbReference>
<evidence type="ECO:0000313" key="12">
    <source>
        <dbReference type="Proteomes" id="UP001157134"/>
    </source>
</evidence>
<dbReference type="RefSeq" id="WP_284296477.1">
    <property type="nucleotide sequence ID" value="NZ_BSSV01000002.1"/>
</dbReference>
<dbReference type="EMBL" id="BSSV01000002">
    <property type="protein sequence ID" value="GLX84792.1"/>
    <property type="molecule type" value="Genomic_DNA"/>
</dbReference>
<keyword evidence="12" id="KW-1185">Reference proteome</keyword>
<comment type="similarity">
    <text evidence="2 9">Belongs to the RecN family.</text>
</comment>
<evidence type="ECO:0000256" key="1">
    <source>
        <dbReference type="ARBA" id="ARBA00003618"/>
    </source>
</evidence>
<organism evidence="11 12">
    <name type="scientific">Thalassotalea loyana</name>
    <dbReference type="NCBI Taxonomy" id="280483"/>
    <lineage>
        <taxon>Bacteria</taxon>
        <taxon>Pseudomonadati</taxon>
        <taxon>Pseudomonadota</taxon>
        <taxon>Gammaproteobacteria</taxon>
        <taxon>Alteromonadales</taxon>
        <taxon>Colwelliaceae</taxon>
        <taxon>Thalassotalea</taxon>
    </lineage>
</organism>
<evidence type="ECO:0000256" key="6">
    <source>
        <dbReference type="ARBA" id="ARBA00022840"/>
    </source>
</evidence>
<evidence type="ECO:0000259" key="10">
    <source>
        <dbReference type="Pfam" id="PF02463"/>
    </source>
</evidence>
<evidence type="ECO:0000256" key="3">
    <source>
        <dbReference type="ARBA" id="ARBA00021315"/>
    </source>
</evidence>
<accession>A0ABQ6H9I4</accession>
<evidence type="ECO:0000256" key="9">
    <source>
        <dbReference type="PIRNR" id="PIRNR003128"/>
    </source>
</evidence>
<keyword evidence="5 9" id="KW-0227">DNA damage</keyword>
<keyword evidence="7 9" id="KW-0234">DNA repair</keyword>
<dbReference type="SUPFAM" id="SSF52540">
    <property type="entry name" value="P-loop containing nucleoside triphosphate hydrolases"/>
    <property type="match status" value="1"/>
</dbReference>
<dbReference type="NCBIfam" id="TIGR00634">
    <property type="entry name" value="recN"/>
    <property type="match status" value="1"/>
</dbReference>
<proteinExistence type="inferred from homology"/>
<comment type="caution">
    <text evidence="11">The sequence shown here is derived from an EMBL/GenBank/DDBJ whole genome shotgun (WGS) entry which is preliminary data.</text>
</comment>
<evidence type="ECO:0000256" key="2">
    <source>
        <dbReference type="ARBA" id="ARBA00009441"/>
    </source>
</evidence>
<dbReference type="PIRSF" id="PIRSF003128">
    <property type="entry name" value="RecN"/>
    <property type="match status" value="1"/>
</dbReference>
<keyword evidence="4" id="KW-0547">Nucleotide-binding</keyword>
<comment type="function">
    <text evidence="1 9">May be involved in recombinational repair of damaged DNA.</text>
</comment>
<evidence type="ECO:0000313" key="11">
    <source>
        <dbReference type="EMBL" id="GLX84792.1"/>
    </source>
</evidence>
<evidence type="ECO:0000256" key="7">
    <source>
        <dbReference type="ARBA" id="ARBA00023204"/>
    </source>
</evidence>
<dbReference type="InterPro" id="IPR004604">
    <property type="entry name" value="DNA_recomb/repair_RecN"/>
</dbReference>
<sequence>MLTQLTIANFAIVKQLELDWRSGMTTITGETGAGKSIAIDALGLCLGDRATTNVVRPNTPKADLSATFDIKGNLAANNWLTQHDLLSDDECILRRVISSEGRSKAYINGSPVPLTQLREIGRLLINIHGQHDHQLIVKASEQRKLLDDYAKHHNLLDDTAYYAKKWSALNSELNELKTSQAQREAEQQLLQYQVKELDEFAICEGEFETLENDYKKFSNSQNILEDSLFVLEGTSENDQFNVLDTLRHCVDRLSQYADIDADISNISKTYQDALIQLEDACQDLRHFHDRLELDPEQFQIIEERYSNAINLARKHQVAPEDLHIKHCELQQALANISSDDSRQEQIYTELDQTKADYEEAAKLLHESRQQAATELSGLITHSIQELNMPHGEFKVEVSNKESASLNAQGSDDIVFLVSINPGQALEAMHKVASGGELSRISLAMQVILADKVTSPALIFDEVDVGISGPTASMVGEKLKQLANNTQVICVTHLPQVACKGHQQYFVAKLTDGEHTETTVTELCEQARVKEIARLLAGDKISEHSLANATELLAS</sequence>
<protein>
    <recommendedName>
        <fullName evidence="3 9">DNA repair protein RecN</fullName>
    </recommendedName>
    <alternativeName>
        <fullName evidence="8 9">Recombination protein N</fullName>
    </alternativeName>
</protein>
<dbReference type="NCBIfam" id="NF008121">
    <property type="entry name" value="PRK10869.1"/>
    <property type="match status" value="1"/>
</dbReference>
<dbReference type="InterPro" id="IPR027417">
    <property type="entry name" value="P-loop_NTPase"/>
</dbReference>
<dbReference type="InterPro" id="IPR003395">
    <property type="entry name" value="RecF/RecN/SMC_N"/>
</dbReference>